<evidence type="ECO:0000313" key="12">
    <source>
        <dbReference type="Proteomes" id="UP000270112"/>
    </source>
</evidence>
<reference evidence="10" key="3">
    <citation type="journal article" date="2019" name="Microbiol. Resour. Announc.">
        <title>Draft Genome Sequences of Type Strains of Gordonibacter faecihominis, Paraeggerthella hongkongensis, Parvibacter caecicola,Slackia equolifaciens, Slackia faecicanis, and Slackia isoflavoniconvertens.</title>
        <authorList>
            <person name="Danylec N."/>
            <person name="Stoll D.A."/>
            <person name="Dotsch A."/>
            <person name="Huch M."/>
        </authorList>
    </citation>
    <scope>NUCLEOTIDE SEQUENCE</scope>
    <source>
        <strain evidence="10">DSM 16107</strain>
    </source>
</reference>
<sequence>MRSAKIGMAAFVCAGCLVAALAAAGCAPQAPSSTEGSNGDAGDQPVAVAFTWSAEADCAMCHAKEDASMTDASCLAATHEQEGNTCSTCHTDVQGLTKAHEGATPEDAVKKATKLRDTTIDEDACFSCHGSYDELAEKTASSTLLTDSQGTVVNPHARPDGEGHADQTCADCHVMHSDEPVTESAPAFCISCHHAGVYQCNTCHA</sequence>
<reference evidence="9 11" key="1">
    <citation type="journal article" date="2018" name="Elife">
        <title>Discovery and characterization of a prevalent human gut bacterial enzyme sufficient for the inactivation of a family of plant toxins.</title>
        <authorList>
            <person name="Koppel N."/>
            <person name="Bisanz J.E."/>
            <person name="Pandelia M.E."/>
            <person name="Turnbaugh P.J."/>
            <person name="Balskus E.P."/>
        </authorList>
    </citation>
    <scope>NUCLEOTIDE SEQUENCE [LARGE SCALE GENOMIC DNA]</scope>
    <source>
        <strain evidence="9 11">DSM 16107</strain>
    </source>
</reference>
<protein>
    <recommendedName>
        <fullName evidence="8">Tetrahaem cytochrome domain-containing protein</fullName>
    </recommendedName>
</protein>
<feature type="signal peptide" evidence="7">
    <location>
        <begin position="1"/>
        <end position="24"/>
    </location>
</feature>
<keyword evidence="3" id="KW-0349">Heme</keyword>
<evidence type="ECO:0000313" key="10">
    <source>
        <dbReference type="EMBL" id="RNM43324.1"/>
    </source>
</evidence>
<dbReference type="AlphaFoldDB" id="A0A3N0J291"/>
<dbReference type="InterPro" id="IPR012286">
    <property type="entry name" value="Tetrahaem_cytochrome"/>
</dbReference>
<evidence type="ECO:0000256" key="2">
    <source>
        <dbReference type="ARBA" id="ARBA00022448"/>
    </source>
</evidence>
<dbReference type="PROSITE" id="PS51257">
    <property type="entry name" value="PROKAR_LIPOPROTEIN"/>
    <property type="match status" value="1"/>
</dbReference>
<dbReference type="Proteomes" id="UP000253817">
    <property type="component" value="Unassembled WGS sequence"/>
</dbReference>
<keyword evidence="11" id="KW-1185">Reference proteome</keyword>
<keyword evidence="7" id="KW-0732">Signal</keyword>
<organism evidence="10 12">
    <name type="scientific">Eggerthella sinensis</name>
    <dbReference type="NCBI Taxonomy" id="242230"/>
    <lineage>
        <taxon>Bacteria</taxon>
        <taxon>Bacillati</taxon>
        <taxon>Actinomycetota</taxon>
        <taxon>Coriobacteriia</taxon>
        <taxon>Eggerthellales</taxon>
        <taxon>Eggerthellaceae</taxon>
        <taxon>Eggerthella</taxon>
    </lineage>
</organism>
<dbReference type="Pfam" id="PF14537">
    <property type="entry name" value="Cytochrom_c3_2"/>
    <property type="match status" value="1"/>
</dbReference>
<dbReference type="GO" id="GO:0046872">
    <property type="term" value="F:metal ion binding"/>
    <property type="evidence" value="ECO:0007669"/>
    <property type="project" value="UniProtKB-KW"/>
</dbReference>
<gene>
    <name evidence="9" type="ORF">C1876_01585</name>
    <name evidence="10" type="ORF">DMP09_00055</name>
</gene>
<dbReference type="OrthoDB" id="3173719at2"/>
<evidence type="ECO:0000256" key="7">
    <source>
        <dbReference type="SAM" id="SignalP"/>
    </source>
</evidence>
<dbReference type="Gene3D" id="1.10.1130.10">
    <property type="entry name" value="Flavocytochrome C3, Chain A"/>
    <property type="match status" value="1"/>
</dbReference>
<comment type="caution">
    <text evidence="10">The sequence shown here is derived from an EMBL/GenBank/DDBJ whole genome shotgun (WGS) entry which is preliminary data.</text>
</comment>
<evidence type="ECO:0000313" key="11">
    <source>
        <dbReference type="Proteomes" id="UP000253817"/>
    </source>
</evidence>
<dbReference type="RefSeq" id="WP_114544976.1">
    <property type="nucleotide sequence ID" value="NZ_PPTT01000002.1"/>
</dbReference>
<accession>A0A3N0J291</accession>
<reference evidence="12" key="2">
    <citation type="submission" date="2018-05" db="EMBL/GenBank/DDBJ databases">
        <title>Genome Sequencing of selected type strains of the family Eggerthellaceae.</title>
        <authorList>
            <person name="Danylec N."/>
            <person name="Stoll D.A."/>
            <person name="Doetsch A."/>
            <person name="Huch M."/>
        </authorList>
    </citation>
    <scope>NUCLEOTIDE SEQUENCE [LARGE SCALE GENOMIC DNA]</scope>
    <source>
        <strain evidence="12">DSM 16107</strain>
    </source>
</reference>
<evidence type="ECO:0000256" key="5">
    <source>
        <dbReference type="ARBA" id="ARBA00022982"/>
    </source>
</evidence>
<evidence type="ECO:0000256" key="4">
    <source>
        <dbReference type="ARBA" id="ARBA00022723"/>
    </source>
</evidence>
<evidence type="ECO:0000256" key="6">
    <source>
        <dbReference type="ARBA" id="ARBA00023004"/>
    </source>
</evidence>
<evidence type="ECO:0000256" key="1">
    <source>
        <dbReference type="ARBA" id="ARBA00004196"/>
    </source>
</evidence>
<evidence type="ECO:0000259" key="8">
    <source>
        <dbReference type="Pfam" id="PF14537"/>
    </source>
</evidence>
<feature type="domain" description="Tetrahaem cytochrome" evidence="8">
    <location>
        <begin position="79"/>
        <end position="194"/>
    </location>
</feature>
<evidence type="ECO:0000256" key="3">
    <source>
        <dbReference type="ARBA" id="ARBA00022617"/>
    </source>
</evidence>
<dbReference type="SUPFAM" id="SSF48695">
    <property type="entry name" value="Multiheme cytochromes"/>
    <property type="match status" value="1"/>
</dbReference>
<comment type="subcellular location">
    <subcellularLocation>
        <location evidence="1">Cell envelope</location>
    </subcellularLocation>
</comment>
<keyword evidence="2" id="KW-0813">Transport</keyword>
<keyword evidence="4" id="KW-0479">Metal-binding</keyword>
<dbReference type="EMBL" id="PPTT01000002">
    <property type="protein sequence ID" value="RDB71469.1"/>
    <property type="molecule type" value="Genomic_DNA"/>
</dbReference>
<keyword evidence="6" id="KW-0408">Iron</keyword>
<feature type="chain" id="PRO_5038786644" description="Tetrahaem cytochrome domain-containing protein" evidence="7">
    <location>
        <begin position="25"/>
        <end position="205"/>
    </location>
</feature>
<dbReference type="InterPro" id="IPR036280">
    <property type="entry name" value="Multihaem_cyt_sf"/>
</dbReference>
<proteinExistence type="predicted"/>
<keyword evidence="5" id="KW-0249">Electron transport</keyword>
<name>A0A3N0J291_9ACTN</name>
<dbReference type="GO" id="GO:0030313">
    <property type="term" value="C:cell envelope"/>
    <property type="evidence" value="ECO:0007669"/>
    <property type="project" value="UniProtKB-SubCell"/>
</dbReference>
<evidence type="ECO:0000313" key="9">
    <source>
        <dbReference type="EMBL" id="RDB71469.1"/>
    </source>
</evidence>
<dbReference type="EMBL" id="QICC01000001">
    <property type="protein sequence ID" value="RNM43324.1"/>
    <property type="molecule type" value="Genomic_DNA"/>
</dbReference>
<dbReference type="Proteomes" id="UP000270112">
    <property type="component" value="Unassembled WGS sequence"/>
</dbReference>